<dbReference type="Proteomes" id="UP001148737">
    <property type="component" value="Unassembled WGS sequence"/>
</dbReference>
<keyword evidence="2" id="KW-1185">Reference proteome</keyword>
<comment type="caution">
    <text evidence="1">The sequence shown here is derived from an EMBL/GenBank/DDBJ whole genome shotgun (WGS) entry which is preliminary data.</text>
</comment>
<protein>
    <submittedName>
        <fullName evidence="1">Uncharacterized protein</fullName>
    </submittedName>
</protein>
<sequence length="1307" mass="145241">MAEIQHLPPRPASTGDFGIAIICALTLEADAVVALFDHHWDDDGPPYDKAPCDPNAYSAGTIGRHNVILAHMPGMGKANGAAVAANCRSSFPNIKLAIVVGVCGVVPCYRDDSHDDVEIVLGDVIVSSGVVQYDLGRRLPDQFVQKDTLLDSLGRPNAEIRSLLAKLRGIRGRKTLRQKMVGYLNTLRTEPELAAGYPGTANDRLFEAAYCHRRDGMSCDECGCDGPLVPRTRLEQGNQQPTVHFGLIASGDTVMKSGEDRDRIAQQKRIMAFEMEGAGVWDIFPCVVIKGACDYADSHKSKGWQRYAAATAAACIKAFLHHWGPSSAPQPVLELSAGPWFLVPYPRNNTFVGRISILQKLQQLLKPPSQARTSLFGLGGAGKTQIALEYAYMIRETYMDLSVFWVHGSNAERFEQSYTSLALECRIPGYSDPKVQVLPLVKTWLERQDRGPWLMVIDNADDAELFFPPHQEKKTASSGAQEKSLGQYVPECAHGSILVTSRNKQAGQKLAKGKRLIEVNKMDDAEAIRLLRASLEDRDNAPGDEELLTLARRLEHLPLALVQAAAFIEANTIAIGGYIHLLEKSDQDQVDLLSEEFETVGRDSETPRAVAETWILSFLQIQRQNPLASELFSLMSFFDRQAIPIVFLESYTEQQDQEGYREIQLQKTLGILKAFSFVTEGQEQSLDIHRLVQLISRKWLAREKKLEHFANQALLVISQAYPVGAFENWITCSKYLPHAYQVLKLEVAASKDEKIGKGFLLHNMALYLLHQGQWNDAERLQLEAVELRMEVLRADHPDTLTSMANLASTYRNQGRWEEAEKLFVQVMEARKAKLGADHPNTLTNKGYLALIYRSQGRWEEAEKLEGAGDGDGNLALTYESQGRWEEAEKLEVQVMETRKAKLGPDHPDTLTSMNNLAHIWKNMGKRSAATDLMLATSSRPTSDRDWLEVPDLRINPQYSECALRTLTWLNQKFRLETSSTSAAVTPLHLVAGDCRLIQQALVNTCLHKALILEAVPLDPSQQPAGFTGLCKYNVADAVSATTGDIMPNRTEFFRPWAALGTPGTEKSWAVLAAFDFQISVSYIRFYADSIVLPLELVDSWKSADDEDFIDATMYRDSCPRAMDGMRYSRPMFLLTVATPPMITQSNSDFKKVADEVNAPAVIGYCRSALTSRSPRAESEKWPRCRSARQQPDFPRNNFRARALEKSSLRAWLKCFATSIPHHEARELHYQRQGRGAQLLTSPAAEMTPTMKFSKILTLTYIPAVFGCAPVQRDDGGMTMGGDGVGGGRSGSGGEGRTAGWMGRQGVR</sequence>
<evidence type="ECO:0000313" key="1">
    <source>
        <dbReference type="EMBL" id="KAJ3487424.1"/>
    </source>
</evidence>
<gene>
    <name evidence="1" type="ORF">NLG97_g6415</name>
</gene>
<accession>A0ACC1QQU3</accession>
<evidence type="ECO:0000313" key="2">
    <source>
        <dbReference type="Proteomes" id="UP001148737"/>
    </source>
</evidence>
<organism evidence="1 2">
    <name type="scientific">Lecanicillium saksenae</name>
    <dbReference type="NCBI Taxonomy" id="468837"/>
    <lineage>
        <taxon>Eukaryota</taxon>
        <taxon>Fungi</taxon>
        <taxon>Dikarya</taxon>
        <taxon>Ascomycota</taxon>
        <taxon>Pezizomycotina</taxon>
        <taxon>Sordariomycetes</taxon>
        <taxon>Hypocreomycetidae</taxon>
        <taxon>Hypocreales</taxon>
        <taxon>Cordycipitaceae</taxon>
        <taxon>Lecanicillium</taxon>
    </lineage>
</organism>
<name>A0ACC1QQU3_9HYPO</name>
<proteinExistence type="predicted"/>
<reference evidence="1" key="1">
    <citation type="submission" date="2022-07" db="EMBL/GenBank/DDBJ databases">
        <title>Genome Sequence of Lecanicillium saksenae.</title>
        <authorList>
            <person name="Buettner E."/>
        </authorList>
    </citation>
    <scope>NUCLEOTIDE SEQUENCE</scope>
    <source>
        <strain evidence="1">VT-O1</strain>
    </source>
</reference>
<dbReference type="EMBL" id="JANAKD010000843">
    <property type="protein sequence ID" value="KAJ3487424.1"/>
    <property type="molecule type" value="Genomic_DNA"/>
</dbReference>